<keyword evidence="3" id="KW-1185">Reference proteome</keyword>
<dbReference type="InterPro" id="IPR014710">
    <property type="entry name" value="RmlC-like_jellyroll"/>
</dbReference>
<dbReference type="InterPro" id="IPR036390">
    <property type="entry name" value="WH_DNA-bd_sf"/>
</dbReference>
<dbReference type="Gene3D" id="2.60.120.10">
    <property type="entry name" value="Jelly Rolls"/>
    <property type="match status" value="1"/>
</dbReference>
<dbReference type="EMBL" id="AODE01000026">
    <property type="protein sequence ID" value="EUJ27289.1"/>
    <property type="molecule type" value="Genomic_DNA"/>
</dbReference>
<accession>W7BJN4</accession>
<evidence type="ECO:0000313" key="2">
    <source>
        <dbReference type="EMBL" id="EUJ27289.1"/>
    </source>
</evidence>
<name>W7BJN4_9LIST</name>
<protein>
    <recommendedName>
        <fullName evidence="1">HTH crp-type domain-containing protein</fullName>
    </recommendedName>
</protein>
<evidence type="ECO:0000259" key="1">
    <source>
        <dbReference type="PROSITE" id="PS51063"/>
    </source>
</evidence>
<comment type="caution">
    <text evidence="2">The sequence shown here is derived from an EMBL/GenBank/DDBJ whole genome shotgun (WGS) entry which is preliminary data.</text>
</comment>
<dbReference type="SUPFAM" id="SSF46785">
    <property type="entry name" value="Winged helix' DNA-binding domain"/>
    <property type="match status" value="1"/>
</dbReference>
<dbReference type="Proteomes" id="UP000019254">
    <property type="component" value="Unassembled WGS sequence"/>
</dbReference>
<dbReference type="STRING" id="1265820.PCORN_13177"/>
<dbReference type="PATRIC" id="fig|1265820.5.peg.2605"/>
<organism evidence="2 3">
    <name type="scientific">Listeria cornellensis FSL F6-0969</name>
    <dbReference type="NCBI Taxonomy" id="1265820"/>
    <lineage>
        <taxon>Bacteria</taxon>
        <taxon>Bacillati</taxon>
        <taxon>Bacillota</taxon>
        <taxon>Bacilli</taxon>
        <taxon>Bacillales</taxon>
        <taxon>Listeriaceae</taxon>
        <taxon>Listeria</taxon>
    </lineage>
</organism>
<dbReference type="InterPro" id="IPR012318">
    <property type="entry name" value="HTH_CRP"/>
</dbReference>
<dbReference type="AlphaFoldDB" id="W7BJN4"/>
<dbReference type="RefSeq" id="WP_036080585.1">
    <property type="nucleotide sequence ID" value="NZ_AODE01000026.1"/>
</dbReference>
<gene>
    <name evidence="2" type="ORF">PCORN_13177</name>
</gene>
<proteinExistence type="predicted"/>
<evidence type="ECO:0000313" key="3">
    <source>
        <dbReference type="Proteomes" id="UP000019254"/>
    </source>
</evidence>
<dbReference type="PROSITE" id="PS51063">
    <property type="entry name" value="HTH_CRP_2"/>
    <property type="match status" value="1"/>
</dbReference>
<feature type="domain" description="HTH crp-type" evidence="1">
    <location>
        <begin position="130"/>
        <end position="203"/>
    </location>
</feature>
<reference evidence="2 3" key="1">
    <citation type="journal article" date="2014" name="Int. J. Syst. Evol. Microbiol.">
        <title>Listeria floridensis sp. nov., Listeria aquatica sp. nov., Listeria cornellensis sp. nov., Listeria riparia sp. nov. and Listeria grandensis sp. nov., from agricultural and natural environments.</title>
        <authorList>
            <person name="den Bakker H.C."/>
            <person name="Warchocki S."/>
            <person name="Wright E.M."/>
            <person name="Allred A.F."/>
            <person name="Ahlstrom C."/>
            <person name="Manuel C.S."/>
            <person name="Stasiewicz M.J."/>
            <person name="Burrell A."/>
            <person name="Roof S."/>
            <person name="Strawn L."/>
            <person name="Fortes E.D."/>
            <person name="Nightingale K.K."/>
            <person name="Kephart D."/>
            <person name="Wiedmann M."/>
        </authorList>
    </citation>
    <scope>NUCLEOTIDE SEQUENCE [LARGE SCALE GENOMIC DNA]</scope>
    <source>
        <strain evidence="3">FSL F6-969</strain>
    </source>
</reference>
<dbReference type="OrthoDB" id="2366013at2"/>
<dbReference type="GO" id="GO:0003677">
    <property type="term" value="F:DNA binding"/>
    <property type="evidence" value="ECO:0007669"/>
    <property type="project" value="InterPro"/>
</dbReference>
<dbReference type="GO" id="GO:0006355">
    <property type="term" value="P:regulation of DNA-templated transcription"/>
    <property type="evidence" value="ECO:0007669"/>
    <property type="project" value="InterPro"/>
</dbReference>
<sequence length="203" mass="23223">MQAFLTFLLDDTIMPIKSELLHLNKGDKLELDNTTNQSRYVFGVAEGIVAVHKEENILDFSTTSHFIGFYTDNESQMHGEILTKTATVWKFDLRDIFAKISLSRNGFLLYNKHAMSIHDSLMKKISIMKLNNPNRLILSLRSLVSRFGEPSTDQEARRLPTCFTKQVLSNYTGIKLSSLTSTLNKLHDEGKIMYSRRVILVYA</sequence>